<sequence length="76" mass="8362">MEWDVEIDAEGLKCPLPVLRLKQRLRGIAPGQVVCLRATDPMAAIDVPHFCTEEGHDFLGSDTSGPCPAYLVRKRA</sequence>
<dbReference type="PANTHER" id="PTHR33279:SF2">
    <property type="entry name" value="SULFUR CARRIER PROTEIN TUSA"/>
    <property type="match status" value="1"/>
</dbReference>
<dbReference type="InterPro" id="IPR036868">
    <property type="entry name" value="TusA-like_sf"/>
</dbReference>
<evidence type="ECO:0000313" key="3">
    <source>
        <dbReference type="EMBL" id="GAA5081042.1"/>
    </source>
</evidence>
<name>A0ABP9LLP7_9RHOB</name>
<dbReference type="CDD" id="cd00291">
    <property type="entry name" value="SirA_YedF_YeeD"/>
    <property type="match status" value="1"/>
</dbReference>
<gene>
    <name evidence="3" type="ORF">GCM10023209_35290</name>
</gene>
<dbReference type="Proteomes" id="UP001499910">
    <property type="component" value="Unassembled WGS sequence"/>
</dbReference>
<accession>A0ABP9LLP7</accession>
<dbReference type="RefSeq" id="WP_259554153.1">
    <property type="nucleotide sequence ID" value="NZ_BAABHW010000007.1"/>
</dbReference>
<dbReference type="PROSITE" id="PS01148">
    <property type="entry name" value="UPF0033"/>
    <property type="match status" value="1"/>
</dbReference>
<protein>
    <submittedName>
        <fullName evidence="3">Sulfurtransferase TusA family protein</fullName>
    </submittedName>
</protein>
<dbReference type="Pfam" id="PF01206">
    <property type="entry name" value="TusA"/>
    <property type="match status" value="1"/>
</dbReference>
<evidence type="ECO:0000313" key="4">
    <source>
        <dbReference type="Proteomes" id="UP001499910"/>
    </source>
</evidence>
<comment type="caution">
    <text evidence="3">The sequence shown here is derived from an EMBL/GenBank/DDBJ whole genome shotgun (WGS) entry which is preliminary data.</text>
</comment>
<comment type="similarity">
    <text evidence="1">Belongs to the sulfur carrier protein TusA family.</text>
</comment>
<feature type="domain" description="UPF0033" evidence="2">
    <location>
        <begin position="7"/>
        <end position="31"/>
    </location>
</feature>
<organism evidence="3 4">
    <name type="scientific">[Roseibacterium] beibuensis</name>
    <dbReference type="NCBI Taxonomy" id="1193142"/>
    <lineage>
        <taxon>Bacteria</taxon>
        <taxon>Pseudomonadati</taxon>
        <taxon>Pseudomonadota</taxon>
        <taxon>Alphaproteobacteria</taxon>
        <taxon>Rhodobacterales</taxon>
        <taxon>Roseobacteraceae</taxon>
        <taxon>Roseicyclus</taxon>
    </lineage>
</organism>
<evidence type="ECO:0000259" key="2">
    <source>
        <dbReference type="PROSITE" id="PS01148"/>
    </source>
</evidence>
<proteinExistence type="inferred from homology"/>
<dbReference type="SUPFAM" id="SSF64307">
    <property type="entry name" value="SirA-like"/>
    <property type="match status" value="1"/>
</dbReference>
<reference evidence="4" key="1">
    <citation type="journal article" date="2019" name="Int. J. Syst. Evol. Microbiol.">
        <title>The Global Catalogue of Microorganisms (GCM) 10K type strain sequencing project: providing services to taxonomists for standard genome sequencing and annotation.</title>
        <authorList>
            <consortium name="The Broad Institute Genomics Platform"/>
            <consortium name="The Broad Institute Genome Sequencing Center for Infectious Disease"/>
            <person name="Wu L."/>
            <person name="Ma J."/>
        </authorList>
    </citation>
    <scope>NUCLEOTIDE SEQUENCE [LARGE SCALE GENOMIC DNA]</scope>
    <source>
        <strain evidence="4">JCM 18015</strain>
    </source>
</reference>
<evidence type="ECO:0000256" key="1">
    <source>
        <dbReference type="ARBA" id="ARBA00008984"/>
    </source>
</evidence>
<dbReference type="EMBL" id="BAABHW010000007">
    <property type="protein sequence ID" value="GAA5081042.1"/>
    <property type="molecule type" value="Genomic_DNA"/>
</dbReference>
<dbReference type="PANTHER" id="PTHR33279">
    <property type="entry name" value="SULFUR CARRIER PROTEIN YEDF-RELATED"/>
    <property type="match status" value="1"/>
</dbReference>
<dbReference type="InterPro" id="IPR001455">
    <property type="entry name" value="TusA-like"/>
</dbReference>
<keyword evidence="4" id="KW-1185">Reference proteome</keyword>
<dbReference type="Gene3D" id="3.30.110.40">
    <property type="entry name" value="TusA-like domain"/>
    <property type="match status" value="1"/>
</dbReference>